<evidence type="ECO:0000256" key="1">
    <source>
        <dbReference type="ARBA" id="ARBA00004651"/>
    </source>
</evidence>
<protein>
    <submittedName>
        <fullName evidence="10">ABC transporter permease</fullName>
    </submittedName>
</protein>
<dbReference type="SUPFAM" id="SSF161098">
    <property type="entry name" value="MetI-like"/>
    <property type="match status" value="1"/>
</dbReference>
<feature type="transmembrane region" description="Helical" evidence="8">
    <location>
        <begin position="145"/>
        <end position="161"/>
    </location>
</feature>
<dbReference type="AlphaFoldDB" id="A0A8J8PYX2"/>
<dbReference type="GO" id="GO:0055085">
    <property type="term" value="P:transmembrane transport"/>
    <property type="evidence" value="ECO:0007669"/>
    <property type="project" value="InterPro"/>
</dbReference>
<dbReference type="RefSeq" id="WP_148860701.1">
    <property type="nucleotide sequence ID" value="NZ_PHNJ01000026.1"/>
</dbReference>
<evidence type="ECO:0000256" key="5">
    <source>
        <dbReference type="ARBA" id="ARBA00022692"/>
    </source>
</evidence>
<evidence type="ECO:0000256" key="2">
    <source>
        <dbReference type="ARBA" id="ARBA00007069"/>
    </source>
</evidence>
<dbReference type="PANTHER" id="PTHR42929">
    <property type="entry name" value="INNER MEMBRANE ABC TRANSPORTER PERMEASE PROTEIN YDCU-RELATED-RELATED"/>
    <property type="match status" value="1"/>
</dbReference>
<evidence type="ECO:0000259" key="9">
    <source>
        <dbReference type="PROSITE" id="PS50928"/>
    </source>
</evidence>
<dbReference type="EMBL" id="PHNJ01000026">
    <property type="protein sequence ID" value="TYL35952.1"/>
    <property type="molecule type" value="Genomic_DNA"/>
</dbReference>
<keyword evidence="7 8" id="KW-0472">Membrane</keyword>
<keyword evidence="4" id="KW-1003">Cell membrane</keyword>
<evidence type="ECO:0000256" key="4">
    <source>
        <dbReference type="ARBA" id="ARBA00022475"/>
    </source>
</evidence>
<reference evidence="10" key="1">
    <citation type="submission" date="2017-11" db="EMBL/GenBank/DDBJ databases">
        <authorList>
            <person name="Kajale S.C."/>
            <person name="Sharma A."/>
        </authorList>
    </citation>
    <scope>NUCLEOTIDE SEQUENCE</scope>
    <source>
        <strain evidence="10">LS1_42</strain>
    </source>
</reference>
<keyword evidence="6 8" id="KW-1133">Transmembrane helix</keyword>
<dbReference type="InterPro" id="IPR035906">
    <property type="entry name" value="MetI-like_sf"/>
</dbReference>
<keyword evidence="11" id="KW-1185">Reference proteome</keyword>
<feature type="transmembrane region" description="Helical" evidence="8">
    <location>
        <begin position="49"/>
        <end position="73"/>
    </location>
</feature>
<dbReference type="PROSITE" id="PS50928">
    <property type="entry name" value="ABC_TM1"/>
    <property type="match status" value="1"/>
</dbReference>
<sequence length="331" mass="36601">MSGDGEPGTREPYADRWLAVRSRILNSPALMNPVHWLTGRKRALAVAQAGVGIFWMMLFLLAPLLYIFTISFWQTGAAGTMVQEFTLENYYSVLLQDVSLTGFDVGNIYLLVLWQSLKFGIAVTAITLVLGYVPGYYLGRSDSRWLPVLLLLIILPFWVPLIVRYYAWMLVLGESGVLSWAIELLGFGSRNFLYNDLAVISGLVQVLLPFMILPIYNSVSKIEDSLLESAKTMGANPIRTFYEVSLPLSLPGVVAGCILVFILAVGSFLAPALLGGPGDQMIANLIERTFLQGQNWPLASAMSFVYLVVLFVMITAFNRFVSLDELFGEGS</sequence>
<dbReference type="Proteomes" id="UP000766904">
    <property type="component" value="Unassembled WGS sequence"/>
</dbReference>
<feature type="transmembrane region" description="Helical" evidence="8">
    <location>
        <begin position="108"/>
        <end position="133"/>
    </location>
</feature>
<dbReference type="Pfam" id="PF00528">
    <property type="entry name" value="BPD_transp_1"/>
    <property type="match status" value="1"/>
</dbReference>
<keyword evidence="3 8" id="KW-0813">Transport</keyword>
<organism evidence="10 11">
    <name type="scientific">Natronococcus pandeyae</name>
    <dbReference type="NCBI Taxonomy" id="2055836"/>
    <lineage>
        <taxon>Archaea</taxon>
        <taxon>Methanobacteriati</taxon>
        <taxon>Methanobacteriota</taxon>
        <taxon>Stenosarchaea group</taxon>
        <taxon>Halobacteria</taxon>
        <taxon>Halobacteriales</taxon>
        <taxon>Natrialbaceae</taxon>
        <taxon>Natronococcus</taxon>
    </lineage>
</organism>
<dbReference type="CDD" id="cd06261">
    <property type="entry name" value="TM_PBP2"/>
    <property type="match status" value="1"/>
</dbReference>
<accession>A0A8J8PYX2</accession>
<dbReference type="PANTHER" id="PTHR42929:SF1">
    <property type="entry name" value="INNER MEMBRANE ABC TRANSPORTER PERMEASE PROTEIN YDCU-RELATED"/>
    <property type="match status" value="1"/>
</dbReference>
<dbReference type="OrthoDB" id="45815at2157"/>
<keyword evidence="5 8" id="KW-0812">Transmembrane</keyword>
<proteinExistence type="inferred from homology"/>
<evidence type="ECO:0000313" key="11">
    <source>
        <dbReference type="Proteomes" id="UP000766904"/>
    </source>
</evidence>
<evidence type="ECO:0000256" key="3">
    <source>
        <dbReference type="ARBA" id="ARBA00022448"/>
    </source>
</evidence>
<comment type="subcellular location">
    <subcellularLocation>
        <location evidence="1 8">Cell membrane</location>
        <topology evidence="1 8">Multi-pass membrane protein</topology>
    </subcellularLocation>
</comment>
<comment type="caution">
    <text evidence="10">The sequence shown here is derived from an EMBL/GenBank/DDBJ whole genome shotgun (WGS) entry which is preliminary data.</text>
</comment>
<dbReference type="GO" id="GO:0005886">
    <property type="term" value="C:plasma membrane"/>
    <property type="evidence" value="ECO:0007669"/>
    <property type="project" value="UniProtKB-SubCell"/>
</dbReference>
<name>A0A8J8PYX2_9EURY</name>
<feature type="transmembrane region" description="Helical" evidence="8">
    <location>
        <begin position="296"/>
        <end position="317"/>
    </location>
</feature>
<evidence type="ECO:0000256" key="7">
    <source>
        <dbReference type="ARBA" id="ARBA00023136"/>
    </source>
</evidence>
<comment type="similarity">
    <text evidence="2">Belongs to the binding-protein-dependent transport system permease family. CysTW subfamily.</text>
</comment>
<evidence type="ECO:0000313" key="10">
    <source>
        <dbReference type="EMBL" id="TYL35952.1"/>
    </source>
</evidence>
<dbReference type="InterPro" id="IPR000515">
    <property type="entry name" value="MetI-like"/>
</dbReference>
<gene>
    <name evidence="10" type="ORF">CV102_25080</name>
</gene>
<feature type="transmembrane region" description="Helical" evidence="8">
    <location>
        <begin position="167"/>
        <end position="185"/>
    </location>
</feature>
<evidence type="ECO:0000256" key="6">
    <source>
        <dbReference type="ARBA" id="ARBA00022989"/>
    </source>
</evidence>
<dbReference type="Gene3D" id="1.10.3720.10">
    <property type="entry name" value="MetI-like"/>
    <property type="match status" value="1"/>
</dbReference>
<evidence type="ECO:0000256" key="8">
    <source>
        <dbReference type="RuleBase" id="RU363032"/>
    </source>
</evidence>
<feature type="domain" description="ABC transmembrane type-1" evidence="9">
    <location>
        <begin position="113"/>
        <end position="317"/>
    </location>
</feature>
<feature type="transmembrane region" description="Helical" evidence="8">
    <location>
        <begin position="253"/>
        <end position="275"/>
    </location>
</feature>
<feature type="transmembrane region" description="Helical" evidence="8">
    <location>
        <begin position="197"/>
        <end position="216"/>
    </location>
</feature>